<organism evidence="1 2">
    <name type="scientific">Adonisia turfae CCMR0082</name>
    <dbReference type="NCBI Taxonomy" id="2304604"/>
    <lineage>
        <taxon>Bacteria</taxon>
        <taxon>Bacillati</taxon>
        <taxon>Cyanobacteriota</taxon>
        <taxon>Adonisia</taxon>
        <taxon>Adonisia turfae</taxon>
    </lineage>
</organism>
<evidence type="ECO:0000313" key="1">
    <source>
        <dbReference type="EMBL" id="NEZ65525.1"/>
    </source>
</evidence>
<gene>
    <name evidence="1" type="ORF">D0962_22635</name>
</gene>
<comment type="caution">
    <text evidence="1">The sequence shown here is derived from an EMBL/GenBank/DDBJ whole genome shotgun (WGS) entry which is preliminary data.</text>
</comment>
<dbReference type="RefSeq" id="WP_163666676.1">
    <property type="nucleotide sequence ID" value="NZ_QZCE01000002.1"/>
</dbReference>
<dbReference type="EMBL" id="QZCE01000002">
    <property type="protein sequence ID" value="NEZ65525.1"/>
    <property type="molecule type" value="Genomic_DNA"/>
</dbReference>
<dbReference type="Proteomes" id="UP000473574">
    <property type="component" value="Unassembled WGS sequence"/>
</dbReference>
<evidence type="ECO:0000313" key="2">
    <source>
        <dbReference type="Proteomes" id="UP000473574"/>
    </source>
</evidence>
<accession>A0A6M0SAJ9</accession>
<reference evidence="1 2" key="1">
    <citation type="journal article" date="2020" name="Microb. Ecol.">
        <title>Ecogenomics of the Marine Benthic Filamentous Cyanobacterium Adonisia.</title>
        <authorList>
            <person name="Walter J.M."/>
            <person name="Coutinho F.H."/>
            <person name="Leomil L."/>
            <person name="Hargreaves P.I."/>
            <person name="Campeao M.E."/>
            <person name="Vieira V.V."/>
            <person name="Silva B.S."/>
            <person name="Fistarol G.O."/>
            <person name="Salomon P.S."/>
            <person name="Sawabe T."/>
            <person name="Mino S."/>
            <person name="Hosokawa M."/>
            <person name="Miyashita H."/>
            <person name="Maruyama F."/>
            <person name="van Verk M.C."/>
            <person name="Dutilh B.E."/>
            <person name="Thompson C.C."/>
            <person name="Thompson F.L."/>
        </authorList>
    </citation>
    <scope>NUCLEOTIDE SEQUENCE [LARGE SCALE GENOMIC DNA]</scope>
    <source>
        <strain evidence="1 2">CCMR0082</strain>
    </source>
</reference>
<name>A0A6M0SAJ9_9CYAN</name>
<proteinExistence type="predicted"/>
<sequence length="138" mass="15122">MTIVYYKPHLDNPPRTGVLRLDSVKLEPTPKGGVPVVNNLTDELLAILQAHPSYQRRISSGAIVLPASASEKIEPDQIDYSSLDDLSGFNIEGDKDNVGAEDIVAATSDLDVLSRWLEAEARKTLQAIIEARIEELVE</sequence>
<dbReference type="AlphaFoldDB" id="A0A6M0SAJ9"/>
<protein>
    <submittedName>
        <fullName evidence="1">Uncharacterized protein</fullName>
    </submittedName>
</protein>